<dbReference type="OrthoDB" id="4085283at2759"/>
<dbReference type="Pfam" id="PF01918">
    <property type="entry name" value="Alba"/>
    <property type="match status" value="1"/>
</dbReference>
<dbReference type="GO" id="GO:0003676">
    <property type="term" value="F:nucleic acid binding"/>
    <property type="evidence" value="ECO:0007669"/>
    <property type="project" value="InterPro"/>
</dbReference>
<evidence type="ECO:0000313" key="3">
    <source>
        <dbReference type="Proteomes" id="UP000092555"/>
    </source>
</evidence>
<accession>A0A1A0HAY9</accession>
<dbReference type="EMBL" id="LXTC01000003">
    <property type="protein sequence ID" value="OBA21160.1"/>
    <property type="molecule type" value="Genomic_DNA"/>
</dbReference>
<organism evidence="2 3">
    <name type="scientific">Metschnikowia bicuspidata var. bicuspidata NRRL YB-4993</name>
    <dbReference type="NCBI Taxonomy" id="869754"/>
    <lineage>
        <taxon>Eukaryota</taxon>
        <taxon>Fungi</taxon>
        <taxon>Dikarya</taxon>
        <taxon>Ascomycota</taxon>
        <taxon>Saccharomycotina</taxon>
        <taxon>Pichiomycetes</taxon>
        <taxon>Metschnikowiaceae</taxon>
        <taxon>Metschnikowia</taxon>
    </lineage>
</organism>
<dbReference type="InterPro" id="IPR002775">
    <property type="entry name" value="DNA/RNA-bd_Alba-like"/>
</dbReference>
<dbReference type="STRING" id="869754.A0A1A0HAY9"/>
<dbReference type="AlphaFoldDB" id="A0A1A0HAY9"/>
<protein>
    <recommendedName>
        <fullName evidence="1">DNA/RNA-binding protein Alba-like domain-containing protein</fullName>
    </recommendedName>
</protein>
<dbReference type="RefSeq" id="XP_018711670.1">
    <property type="nucleotide sequence ID" value="XM_018854728.1"/>
</dbReference>
<feature type="domain" description="DNA/RNA-binding protein Alba-like" evidence="1">
    <location>
        <begin position="43"/>
        <end position="100"/>
    </location>
</feature>
<keyword evidence="3" id="KW-1185">Reference proteome</keyword>
<proteinExistence type="predicted"/>
<sequence length="185" mass="20343">MSRDTVNEILESETGAFRNACRQWYVDGTTELGLPVKVEEAAMLVGSSPAKTYTQLSLAAFETHQSVLIGGKGSHLSKAIAVAEQVKQTTKARFVQFNKASLHSSLINPAYKPSASLKNIEVFLRDGESTQEDLATQSSQPSTNDVLREIKGHKVYKVPSIAILLVKDTQVAEEKLLGWTRQCHR</sequence>
<comment type="caution">
    <text evidence="2">The sequence shown here is derived from an EMBL/GenBank/DDBJ whole genome shotgun (WGS) entry which is preliminary data.</text>
</comment>
<reference evidence="2 3" key="1">
    <citation type="submission" date="2016-05" db="EMBL/GenBank/DDBJ databases">
        <title>Comparative genomics of biotechnologically important yeasts.</title>
        <authorList>
            <consortium name="DOE Joint Genome Institute"/>
            <person name="Riley R."/>
            <person name="Haridas S."/>
            <person name="Wolfe K.H."/>
            <person name="Lopes M.R."/>
            <person name="Hittinger C.T."/>
            <person name="Goker M."/>
            <person name="Salamov A."/>
            <person name="Wisecaver J."/>
            <person name="Long T.M."/>
            <person name="Aerts A.L."/>
            <person name="Barry K."/>
            <person name="Choi C."/>
            <person name="Clum A."/>
            <person name="Coughlan A.Y."/>
            <person name="Deshpande S."/>
            <person name="Douglass A.P."/>
            <person name="Hanson S.J."/>
            <person name="Klenk H.-P."/>
            <person name="LaButti K."/>
            <person name="Lapidus A."/>
            <person name="Lindquist E."/>
            <person name="Lipzen A."/>
            <person name="Meier-kolthoff J.P."/>
            <person name="Ohm R.A."/>
            <person name="Otillar R.P."/>
            <person name="Pangilinan J."/>
            <person name="Peng Y."/>
            <person name="Rokas A."/>
            <person name="Rosa C.A."/>
            <person name="Scheuner C."/>
            <person name="Sibirny A.A."/>
            <person name="Slot J.C."/>
            <person name="Stielow J.B."/>
            <person name="Sun H."/>
            <person name="Kurtzman C.P."/>
            <person name="Blackwell M."/>
            <person name="Grigoriev I.V."/>
            <person name="Jeffries T.W."/>
        </authorList>
    </citation>
    <scope>NUCLEOTIDE SEQUENCE [LARGE SCALE GENOMIC DNA]</scope>
    <source>
        <strain evidence="2 3">NRRL YB-4993</strain>
    </source>
</reference>
<gene>
    <name evidence="2" type="ORF">METBIDRAFT_176310</name>
</gene>
<dbReference type="Proteomes" id="UP000092555">
    <property type="component" value="Unassembled WGS sequence"/>
</dbReference>
<dbReference type="Gene3D" id="3.30.110.20">
    <property type="entry name" value="Alba-like domain"/>
    <property type="match status" value="1"/>
</dbReference>
<name>A0A1A0HAY9_9ASCO</name>
<dbReference type="SUPFAM" id="SSF82704">
    <property type="entry name" value="AlbA-like"/>
    <property type="match status" value="1"/>
</dbReference>
<evidence type="ECO:0000313" key="2">
    <source>
        <dbReference type="EMBL" id="OBA21160.1"/>
    </source>
</evidence>
<dbReference type="InterPro" id="IPR036882">
    <property type="entry name" value="Alba-like_dom_sf"/>
</dbReference>
<dbReference type="GeneID" id="30027704"/>
<evidence type="ECO:0000259" key="1">
    <source>
        <dbReference type="Pfam" id="PF01918"/>
    </source>
</evidence>